<dbReference type="Pfam" id="PF14093">
    <property type="entry name" value="DUF4271"/>
    <property type="match status" value="1"/>
</dbReference>
<feature type="transmembrane region" description="Helical" evidence="1">
    <location>
        <begin position="164"/>
        <end position="182"/>
    </location>
</feature>
<organism evidence="2 4">
    <name type="scientific">Maribacter flavus</name>
    <dbReference type="NCBI Taxonomy" id="1658664"/>
    <lineage>
        <taxon>Bacteria</taxon>
        <taxon>Pseudomonadati</taxon>
        <taxon>Bacteroidota</taxon>
        <taxon>Flavobacteriia</taxon>
        <taxon>Flavobacteriales</taxon>
        <taxon>Flavobacteriaceae</taxon>
        <taxon>Maribacter</taxon>
    </lineage>
</organism>
<evidence type="ECO:0000313" key="2">
    <source>
        <dbReference type="EMBL" id="KAA2219585.1"/>
    </source>
</evidence>
<dbReference type="InterPro" id="IPR025367">
    <property type="entry name" value="DUF4271"/>
</dbReference>
<feature type="transmembrane region" description="Helical" evidence="1">
    <location>
        <begin position="138"/>
        <end position="158"/>
    </location>
</feature>
<keyword evidence="1" id="KW-1133">Transmembrane helix</keyword>
<accession>A0A5B2U0T8</accession>
<dbReference type="Proteomes" id="UP001343698">
    <property type="component" value="Unassembled WGS sequence"/>
</dbReference>
<feature type="transmembrane region" description="Helical" evidence="1">
    <location>
        <begin position="58"/>
        <end position="82"/>
    </location>
</feature>
<gene>
    <name evidence="2" type="ORF">F0361_08305</name>
    <name evidence="3" type="ORF">V1H85_04455</name>
</gene>
<keyword evidence="5" id="KW-1185">Reference proteome</keyword>
<name>A0A5B2U0T8_9FLAO</name>
<reference evidence="3 5" key="2">
    <citation type="submission" date="2024-01" db="EMBL/GenBank/DDBJ databases">
        <title>Maribacter spp. originated from different algae showed divergent polysaccharides utilization ability.</title>
        <authorList>
            <person name="Wang H."/>
            <person name="Wu Y."/>
        </authorList>
    </citation>
    <scope>NUCLEOTIDE SEQUENCE [LARGE SCALE GENOMIC DNA]</scope>
    <source>
        <strain evidence="3 5">KPT27_14</strain>
    </source>
</reference>
<comment type="caution">
    <text evidence="2">The sequence shown here is derived from an EMBL/GenBank/DDBJ whole genome shotgun (WGS) entry which is preliminary data.</text>
</comment>
<dbReference type="EMBL" id="VUOE01000001">
    <property type="protein sequence ID" value="KAA2219585.1"/>
    <property type="molecule type" value="Genomic_DNA"/>
</dbReference>
<feature type="transmembrane region" description="Helical" evidence="1">
    <location>
        <begin position="13"/>
        <end position="37"/>
    </location>
</feature>
<reference evidence="2 4" key="1">
    <citation type="submission" date="2019-09" db="EMBL/GenBank/DDBJ databases">
        <authorList>
            <person name="Khan S.A."/>
            <person name="Jeon C.O."/>
            <person name="Chun B.H."/>
            <person name="Jeong S.E."/>
        </authorList>
    </citation>
    <scope>NUCLEOTIDE SEQUENCE [LARGE SCALE GENOMIC DNA]</scope>
    <source>
        <strain evidence="2 4">KCTC 42508</strain>
    </source>
</reference>
<dbReference type="AlphaFoldDB" id="A0A5B2U0T8"/>
<proteinExistence type="predicted"/>
<keyword evidence="1" id="KW-0812">Transmembrane</keyword>
<protein>
    <submittedName>
        <fullName evidence="2">DUF4271 domain-containing protein</fullName>
    </submittedName>
</protein>
<keyword evidence="1" id="KW-0472">Membrane</keyword>
<evidence type="ECO:0000256" key="1">
    <source>
        <dbReference type="SAM" id="Phobius"/>
    </source>
</evidence>
<feature type="transmembrane region" description="Helical" evidence="1">
    <location>
        <begin position="194"/>
        <end position="216"/>
    </location>
</feature>
<dbReference type="RefSeq" id="WP_154917994.1">
    <property type="nucleotide sequence ID" value="NZ_JAZDDF010000001.1"/>
</dbReference>
<evidence type="ECO:0000313" key="5">
    <source>
        <dbReference type="Proteomes" id="UP001343698"/>
    </source>
</evidence>
<evidence type="ECO:0000313" key="4">
    <source>
        <dbReference type="Proteomes" id="UP000323188"/>
    </source>
</evidence>
<dbReference type="Proteomes" id="UP000323188">
    <property type="component" value="Unassembled WGS sequence"/>
</dbReference>
<dbReference type="EMBL" id="JAZDDF010000001">
    <property type="protein sequence ID" value="MEE1971683.1"/>
    <property type="molecule type" value="Genomic_DNA"/>
</dbReference>
<feature type="transmembrane region" description="Helical" evidence="1">
    <location>
        <begin position="94"/>
        <end position="117"/>
    </location>
</feature>
<evidence type="ECO:0000313" key="3">
    <source>
        <dbReference type="EMBL" id="MEE1971683.1"/>
    </source>
</evidence>
<sequence length="217" mass="25246">MEPINRFTENLDWITLILFGSLLLVAIAKKIFYARFLNFIILPFNNKYIIMYNKKEKLFNWFHILLTVFQIINTSLFAFLAWKSYASPEISVSNVTFLAIIGFLFLFVLIKMFLQLGNGFIFGSYATINELLFKKTSYLNYSSIVLFLANIFLTFVFINSITVVLAAFGLFLLINIIGWVSVIRIHQKYISSYFFYFILYLCALEIAPLIILGSFLK</sequence>